<keyword evidence="9" id="KW-1185">Reference proteome</keyword>
<dbReference type="HOGENOM" id="CLU_043048_0_1_1"/>
<dbReference type="PANTHER" id="PTHR21212">
    <property type="entry name" value="BERNARDINELLI-SEIP CONGENITAL LIPODYSTROPHY 2 HOMOLOG BSCL2 PROTEIN"/>
    <property type="match status" value="1"/>
</dbReference>
<keyword evidence="2 7" id="KW-0812">Transmembrane</keyword>
<sequence length="225" mass="24677">VLKAATGTALVVFGAVLLYIPTVILYIIMYYRYLPELVTTVPVYLQYGVGPNPFGIASLDHLHAFQPYDISVLLTLPRSPANLERGNFMVALHLLTPDPSASSSPNLPYIPPHTAARPAILPYADPLASLAARLLLLPYHVLFPARASAARLALPMAEALAFAPRRAVPRSLLLEVQGGQALQVYEVSVRFVARLRGLRWLVYRWRVAAFVLITGGMWVAEVVVL</sequence>
<dbReference type="AlphaFoldDB" id="G2QS76"/>
<dbReference type="InterPro" id="IPR009617">
    <property type="entry name" value="Seipin"/>
</dbReference>
<dbReference type="CDD" id="cd23995">
    <property type="entry name" value="Seipin_BSCL2_like"/>
    <property type="match status" value="1"/>
</dbReference>
<gene>
    <name evidence="8" type="ORF">THITE_2010413</name>
</gene>
<proteinExistence type="predicted"/>
<evidence type="ECO:0000256" key="3">
    <source>
        <dbReference type="ARBA" id="ARBA00022824"/>
    </source>
</evidence>
<name>G2QS76_THETT</name>
<feature type="transmembrane region" description="Helical" evidence="7">
    <location>
        <begin position="6"/>
        <end position="28"/>
    </location>
</feature>
<dbReference type="eggNOG" id="KOG4200">
    <property type="taxonomic scope" value="Eukaryota"/>
</dbReference>
<keyword evidence="4 7" id="KW-1133">Transmembrane helix</keyword>
<evidence type="ECO:0000256" key="4">
    <source>
        <dbReference type="ARBA" id="ARBA00022989"/>
    </source>
</evidence>
<protein>
    <recommendedName>
        <fullName evidence="10">Seipin</fullName>
    </recommendedName>
</protein>
<reference evidence="8 9" key="1">
    <citation type="journal article" date="2011" name="Nat. Biotechnol.">
        <title>Comparative genomic analysis of the thermophilic biomass-degrading fungi Myceliophthora thermophila and Thielavia terrestris.</title>
        <authorList>
            <person name="Berka R.M."/>
            <person name="Grigoriev I.V."/>
            <person name="Otillar R."/>
            <person name="Salamov A."/>
            <person name="Grimwood J."/>
            <person name="Reid I."/>
            <person name="Ishmael N."/>
            <person name="John T."/>
            <person name="Darmond C."/>
            <person name="Moisan M.-C."/>
            <person name="Henrissat B."/>
            <person name="Coutinho P.M."/>
            <person name="Lombard V."/>
            <person name="Natvig D.O."/>
            <person name="Lindquist E."/>
            <person name="Schmutz J."/>
            <person name="Lucas S."/>
            <person name="Harris P."/>
            <person name="Powlowski J."/>
            <person name="Bellemare A."/>
            <person name="Taylor D."/>
            <person name="Butler G."/>
            <person name="de Vries R.P."/>
            <person name="Allijn I.E."/>
            <person name="van den Brink J."/>
            <person name="Ushinsky S."/>
            <person name="Storms R."/>
            <person name="Powell A.J."/>
            <person name="Paulsen I.T."/>
            <person name="Elbourne L.D.H."/>
            <person name="Baker S.E."/>
            <person name="Magnuson J."/>
            <person name="LaBoissiere S."/>
            <person name="Clutterbuck A.J."/>
            <person name="Martinez D."/>
            <person name="Wogulis M."/>
            <person name="de Leon A.L."/>
            <person name="Rey M.W."/>
            <person name="Tsang A."/>
        </authorList>
    </citation>
    <scope>NUCLEOTIDE SEQUENCE [LARGE SCALE GENOMIC DNA]</scope>
    <source>
        <strain evidence="9">ATCC 38088 / NRRL 8126</strain>
    </source>
</reference>
<dbReference type="GO" id="GO:0006629">
    <property type="term" value="P:lipid metabolic process"/>
    <property type="evidence" value="ECO:0007669"/>
    <property type="project" value="UniProtKB-KW"/>
</dbReference>
<evidence type="ECO:0000256" key="1">
    <source>
        <dbReference type="ARBA" id="ARBA00004477"/>
    </source>
</evidence>
<dbReference type="EMBL" id="CP003009">
    <property type="protein sequence ID" value="AEO64265.1"/>
    <property type="molecule type" value="Genomic_DNA"/>
</dbReference>
<feature type="transmembrane region" description="Helical" evidence="7">
    <location>
        <begin position="200"/>
        <end position="220"/>
    </location>
</feature>
<dbReference type="GeneID" id="11515796"/>
<keyword evidence="5" id="KW-0443">Lipid metabolism</keyword>
<dbReference type="OrthoDB" id="3990054at2759"/>
<evidence type="ECO:0000313" key="9">
    <source>
        <dbReference type="Proteomes" id="UP000008181"/>
    </source>
</evidence>
<dbReference type="RefSeq" id="XP_003650601.1">
    <property type="nucleotide sequence ID" value="XM_003650553.1"/>
</dbReference>
<dbReference type="PANTHER" id="PTHR21212:SF0">
    <property type="entry name" value="SEIPIN"/>
    <property type="match status" value="1"/>
</dbReference>
<feature type="non-terminal residue" evidence="8">
    <location>
        <position position="225"/>
    </location>
</feature>
<evidence type="ECO:0000256" key="6">
    <source>
        <dbReference type="ARBA" id="ARBA00023136"/>
    </source>
</evidence>
<dbReference type="Pfam" id="PF06775">
    <property type="entry name" value="Seipin"/>
    <property type="match status" value="1"/>
</dbReference>
<keyword evidence="3" id="KW-0256">Endoplasmic reticulum</keyword>
<dbReference type="Proteomes" id="UP000008181">
    <property type="component" value="Chromosome 1"/>
</dbReference>
<comment type="subcellular location">
    <subcellularLocation>
        <location evidence="1">Endoplasmic reticulum membrane</location>
        <topology evidence="1">Multi-pass membrane protein</topology>
    </subcellularLocation>
</comment>
<dbReference type="GO" id="GO:0005789">
    <property type="term" value="C:endoplasmic reticulum membrane"/>
    <property type="evidence" value="ECO:0007669"/>
    <property type="project" value="UniProtKB-SubCell"/>
</dbReference>
<dbReference type="STRING" id="578455.G2QS76"/>
<dbReference type="GO" id="GO:0140042">
    <property type="term" value="P:lipid droplet formation"/>
    <property type="evidence" value="ECO:0007669"/>
    <property type="project" value="UniProtKB-ARBA"/>
</dbReference>
<evidence type="ECO:0000313" key="8">
    <source>
        <dbReference type="EMBL" id="AEO64265.1"/>
    </source>
</evidence>
<evidence type="ECO:0000256" key="5">
    <source>
        <dbReference type="ARBA" id="ARBA00023098"/>
    </source>
</evidence>
<evidence type="ECO:0000256" key="7">
    <source>
        <dbReference type="SAM" id="Phobius"/>
    </source>
</evidence>
<organism evidence="8 9">
    <name type="scientific">Thermothielavioides terrestris (strain ATCC 38088 / NRRL 8126)</name>
    <name type="common">Thielavia terrestris</name>
    <dbReference type="NCBI Taxonomy" id="578455"/>
    <lineage>
        <taxon>Eukaryota</taxon>
        <taxon>Fungi</taxon>
        <taxon>Dikarya</taxon>
        <taxon>Ascomycota</taxon>
        <taxon>Pezizomycotina</taxon>
        <taxon>Sordariomycetes</taxon>
        <taxon>Sordariomycetidae</taxon>
        <taxon>Sordariales</taxon>
        <taxon>Chaetomiaceae</taxon>
        <taxon>Thermothielavioides</taxon>
        <taxon>Thermothielavioides terrestris</taxon>
    </lineage>
</organism>
<evidence type="ECO:0008006" key="10">
    <source>
        <dbReference type="Google" id="ProtNLM"/>
    </source>
</evidence>
<dbReference type="KEGG" id="ttt:THITE_2010413"/>
<keyword evidence="6 7" id="KW-0472">Membrane</keyword>
<evidence type="ECO:0000256" key="2">
    <source>
        <dbReference type="ARBA" id="ARBA00022692"/>
    </source>
</evidence>
<accession>G2QS76</accession>
<feature type="non-terminal residue" evidence="8">
    <location>
        <position position="1"/>
    </location>
</feature>